<name>A0A0V1N7I8_9BILA</name>
<comment type="caution">
    <text evidence="1">The sequence shown here is derived from an EMBL/GenBank/DDBJ whole genome shotgun (WGS) entry which is preliminary data.</text>
</comment>
<keyword evidence="2" id="KW-1185">Reference proteome</keyword>
<reference evidence="1 2" key="1">
    <citation type="submission" date="2015-01" db="EMBL/GenBank/DDBJ databases">
        <title>Evolution of Trichinella species and genotypes.</title>
        <authorList>
            <person name="Korhonen P.K."/>
            <person name="Edoardo P."/>
            <person name="Giuseppe L.R."/>
            <person name="Gasser R.B."/>
        </authorList>
    </citation>
    <scope>NUCLEOTIDE SEQUENCE [LARGE SCALE GENOMIC DNA]</scope>
    <source>
        <strain evidence="1">ISS1980</strain>
    </source>
</reference>
<dbReference type="Proteomes" id="UP000054843">
    <property type="component" value="Unassembled WGS sequence"/>
</dbReference>
<sequence>MVSSVHDKYSRRICTHRREASHFLHFIRASHIRALARTSSVWQFLGDLAVSPLGGEPVLLRTEVQSQVHSHCQFCICPFIPLDSDWNQEMISAEDSSPS</sequence>
<gene>
    <name evidence="1" type="ORF">T10_13628</name>
</gene>
<evidence type="ECO:0000313" key="1">
    <source>
        <dbReference type="EMBL" id="KRZ79947.1"/>
    </source>
</evidence>
<dbReference type="EMBL" id="JYDO01000004">
    <property type="protein sequence ID" value="KRZ79947.1"/>
    <property type="molecule type" value="Genomic_DNA"/>
</dbReference>
<evidence type="ECO:0000313" key="2">
    <source>
        <dbReference type="Proteomes" id="UP000054843"/>
    </source>
</evidence>
<dbReference type="AlphaFoldDB" id="A0A0V1N7I8"/>
<organism evidence="1 2">
    <name type="scientific">Trichinella papuae</name>
    <dbReference type="NCBI Taxonomy" id="268474"/>
    <lineage>
        <taxon>Eukaryota</taxon>
        <taxon>Metazoa</taxon>
        <taxon>Ecdysozoa</taxon>
        <taxon>Nematoda</taxon>
        <taxon>Enoplea</taxon>
        <taxon>Dorylaimia</taxon>
        <taxon>Trichinellida</taxon>
        <taxon>Trichinellidae</taxon>
        <taxon>Trichinella</taxon>
    </lineage>
</organism>
<accession>A0A0V1N7I8</accession>
<proteinExistence type="predicted"/>
<protein>
    <submittedName>
        <fullName evidence="1">Uncharacterized protein</fullName>
    </submittedName>
</protein>